<evidence type="ECO:0000313" key="2">
    <source>
        <dbReference type="Proteomes" id="UP001380953"/>
    </source>
</evidence>
<protein>
    <submittedName>
        <fullName evidence="1">Thiol reductant ABC exporter subunit CydD</fullName>
    </submittedName>
</protein>
<organism evidence="1 2">
    <name type="scientific">Saccharibacillus sacchari</name>
    <dbReference type="NCBI Taxonomy" id="456493"/>
    <lineage>
        <taxon>Bacteria</taxon>
        <taxon>Bacillati</taxon>
        <taxon>Bacillota</taxon>
        <taxon>Bacilli</taxon>
        <taxon>Bacillales</taxon>
        <taxon>Paenibacillaceae</taxon>
        <taxon>Saccharibacillus</taxon>
    </lineage>
</organism>
<proteinExistence type="predicted"/>
<dbReference type="EMBL" id="JBBKAR010000026">
    <property type="protein sequence ID" value="MEJ8303903.1"/>
    <property type="molecule type" value="Genomic_DNA"/>
</dbReference>
<accession>A0ACC6PAS8</accession>
<name>A0ACC6PAS8_9BACL</name>
<comment type="caution">
    <text evidence="1">The sequence shown here is derived from an EMBL/GenBank/DDBJ whole genome shotgun (WGS) entry which is preliminary data.</text>
</comment>
<dbReference type="Proteomes" id="UP001380953">
    <property type="component" value="Unassembled WGS sequence"/>
</dbReference>
<keyword evidence="2" id="KW-1185">Reference proteome</keyword>
<evidence type="ECO:0000313" key="1">
    <source>
        <dbReference type="EMBL" id="MEJ8303903.1"/>
    </source>
</evidence>
<gene>
    <name evidence="1" type="primary">cydD</name>
    <name evidence="1" type="ORF">WKI47_08300</name>
</gene>
<sequence>MLSELMAAQKKRTSRLRILSLALGAATIGQAVLLAESVQRVFVENAPLASMLVVFAALLAVMAVRTWLAYANGRIGLRIAADAKRDLRARLLRSLAANPLLTARQGQTGGKVSVTLDAVDEADSYFSQYTPKMAEASIVPLMILVAVFILHVPSGLILLFTAPFIPLFMALVGIQTKHKSEEKFEQLARFSGTFLDSLQGLVTLKLFGRAKRQEKEIQRSSLSYRDATMSILRVAFTNTFALETIVMLGIGIVALELALQLVVFQTMQFHTAFLILLLTPEFYNMLKNMGTAFHGGRTSLGAIRNIEAALGADASVSANTKETALAEKSAAVHEQTDTALAVDPARDKVVPLSAERSSKAFLSATPPVIELHELGFNYGSDAFALNAGSLTIHPGKQIAIVGKSGSGKTTLLHLIAGLLPPSSGGVTVNGQPLTAGAGENEWFRQVSYITQHPHIFSGTFAENIAIGADRDVSREEIVHAAESAGLAALAAELEHGYDTPVGEGGRGLSGGEKQRLALARAFLKRPTVLLFDEPTTGLDLHTERVLLRAMNELSRKATVITIAHRLHTIRHADVILFMERGKLIGSGTHDELLNTLPQYAEMVNIGRQGVGS</sequence>
<reference evidence="1" key="1">
    <citation type="submission" date="2024-03" db="EMBL/GenBank/DDBJ databases">
        <title>Whole genome sequecning of epiphytes from Marcgravia umbellata leaves.</title>
        <authorList>
            <person name="Kumar G."/>
            <person name="Savka M.A."/>
        </authorList>
    </citation>
    <scope>NUCLEOTIDE SEQUENCE</scope>
    <source>
        <strain evidence="1">RIT_BL5</strain>
    </source>
</reference>